<evidence type="ECO:0000256" key="3">
    <source>
        <dbReference type="ARBA" id="ARBA00007092"/>
    </source>
</evidence>
<dbReference type="CDD" id="cd09088">
    <property type="entry name" value="Ape2-like_AP-endo"/>
    <property type="match status" value="1"/>
</dbReference>
<dbReference type="GO" id="GO:0005634">
    <property type="term" value="C:nucleus"/>
    <property type="evidence" value="ECO:0000318"/>
    <property type="project" value="GO_Central"/>
</dbReference>
<dbReference type="HOGENOM" id="CLU_010374_3_0_1"/>
<dbReference type="Pfam" id="PF03372">
    <property type="entry name" value="Exo_endo_phos"/>
    <property type="match status" value="1"/>
</dbReference>
<evidence type="ECO:0000256" key="21">
    <source>
        <dbReference type="RuleBase" id="RU362131"/>
    </source>
</evidence>
<keyword evidence="5 21" id="KW-0540">Nuclease</keyword>
<dbReference type="GO" id="GO:0005739">
    <property type="term" value="C:mitochondrion"/>
    <property type="evidence" value="ECO:0007669"/>
    <property type="project" value="UniProtKB-SubCell"/>
</dbReference>
<keyword evidence="25" id="KW-1185">Reference proteome</keyword>
<feature type="compositionally biased region" description="Low complexity" evidence="22">
    <location>
        <begin position="423"/>
        <end position="439"/>
    </location>
</feature>
<feature type="binding site" evidence="18">
    <location>
        <position position="183"/>
    </location>
    <ligand>
        <name>Mg(2+)</name>
        <dbReference type="ChEBI" id="CHEBI:18420"/>
        <label>1</label>
    </ligand>
</feature>
<feature type="compositionally biased region" description="Acidic residues" evidence="22">
    <location>
        <begin position="475"/>
        <end position="486"/>
    </location>
</feature>
<evidence type="ECO:0000256" key="22">
    <source>
        <dbReference type="SAM" id="MobiDB-lite"/>
    </source>
</evidence>
<evidence type="ECO:0000256" key="18">
    <source>
        <dbReference type="PIRSR" id="PIRSR604808-2"/>
    </source>
</evidence>
<reference evidence="24" key="3">
    <citation type="submission" date="2025-09" db="UniProtKB">
        <authorList>
            <consortium name="Ensembl"/>
        </authorList>
    </citation>
    <scope>IDENTIFICATION</scope>
</reference>
<dbReference type="GO" id="GO:0003906">
    <property type="term" value="F:DNA-(apurinic or apyrimidinic site) endonuclease activity"/>
    <property type="evidence" value="ECO:0000318"/>
    <property type="project" value="GO_Central"/>
</dbReference>
<feature type="active site" description="Proton acceptor" evidence="17">
    <location>
        <position position="309"/>
    </location>
</feature>
<dbReference type="STRING" id="7918.ENSLOCP00000017811"/>
<dbReference type="GO" id="GO:0008081">
    <property type="term" value="F:phosphoric diester hydrolase activity"/>
    <property type="evidence" value="ECO:0000318"/>
    <property type="project" value="GO_Central"/>
</dbReference>
<name>W5NB02_LEPOC</name>
<comment type="cofactor">
    <cofactor evidence="2">
        <name>Mn(2+)</name>
        <dbReference type="ChEBI" id="CHEBI:29035"/>
    </cofactor>
</comment>
<dbReference type="InterPro" id="IPR020848">
    <property type="entry name" value="AP_endonuclease_F1_CS"/>
</dbReference>
<keyword evidence="11" id="KW-0862">Zinc</keyword>
<dbReference type="Pfam" id="PF06839">
    <property type="entry name" value="Zn_ribbon_GRF"/>
    <property type="match status" value="1"/>
</dbReference>
<evidence type="ECO:0000256" key="13">
    <source>
        <dbReference type="ARBA" id="ARBA00023125"/>
    </source>
</evidence>
<keyword evidence="6 18" id="KW-0479">Metal-binding</keyword>
<proteinExistence type="inferred from homology"/>
<comment type="cofactor">
    <cofactor evidence="18 21">
        <name>Mg(2+)</name>
        <dbReference type="ChEBI" id="CHEBI:18420"/>
    </cofactor>
    <cofactor evidence="18 21">
        <name>Mn(2+)</name>
        <dbReference type="ChEBI" id="CHEBI:29035"/>
    </cofactor>
    <text evidence="18 21">Probably binds two magnesium or manganese ions per subunit.</text>
</comment>
<feature type="compositionally biased region" description="Polar residues" evidence="22">
    <location>
        <begin position="407"/>
        <end position="417"/>
    </location>
</feature>
<keyword evidence="8 21" id="KW-0227">DNA damage</keyword>
<evidence type="ECO:0000256" key="20">
    <source>
        <dbReference type="PROSITE-ProRule" id="PRU01343"/>
    </source>
</evidence>
<dbReference type="PROSITE" id="PS51435">
    <property type="entry name" value="AP_NUCLEASE_F1_4"/>
    <property type="match status" value="1"/>
</dbReference>
<keyword evidence="18" id="KW-0464">Manganese</keyword>
<dbReference type="SUPFAM" id="SSF56219">
    <property type="entry name" value="DNase I-like"/>
    <property type="match status" value="1"/>
</dbReference>
<keyword evidence="4 21" id="KW-0963">Cytoplasm</keyword>
<dbReference type="FunFam" id="3.60.10.10:FF:000030">
    <property type="entry name" value="DNA-(apurinic or apyrimidinic site) lyase"/>
    <property type="match status" value="1"/>
</dbReference>
<evidence type="ECO:0000256" key="14">
    <source>
        <dbReference type="ARBA" id="ARBA00023128"/>
    </source>
</evidence>
<evidence type="ECO:0000256" key="5">
    <source>
        <dbReference type="ARBA" id="ARBA00022722"/>
    </source>
</evidence>
<comment type="catalytic activity">
    <reaction evidence="1">
        <text>Exonucleolytic cleavage in the 3'- to 5'-direction to yield nucleoside 5'-phosphates.</text>
        <dbReference type="EC" id="3.1.11.2"/>
    </reaction>
</comment>
<feature type="active site" description="Proton donor/acceptor" evidence="17">
    <location>
        <position position="183"/>
    </location>
</feature>
<keyword evidence="12 18" id="KW-0460">Magnesium</keyword>
<feature type="binding site" evidence="18">
    <location>
        <position position="34"/>
    </location>
    <ligand>
        <name>Mg(2+)</name>
        <dbReference type="ChEBI" id="CHEBI:18420"/>
        <label>1</label>
    </ligand>
</feature>
<dbReference type="InterPro" id="IPR005135">
    <property type="entry name" value="Endo/exonuclease/phosphatase"/>
</dbReference>
<feature type="site" description="Important for catalytic activity" evidence="19">
    <location>
        <position position="282"/>
    </location>
</feature>
<dbReference type="eggNOG" id="KOG1294">
    <property type="taxonomic scope" value="Eukaryota"/>
</dbReference>
<feature type="domain" description="GRF-type" evidence="23">
    <location>
        <begin position="519"/>
        <end position="568"/>
    </location>
</feature>
<dbReference type="PANTHER" id="PTHR22748:SF27">
    <property type="entry name" value="DNA-(APURINIC OR APYRIMIDINIC SITE) ENDONUCLEASE 2"/>
    <property type="match status" value="1"/>
</dbReference>
<dbReference type="GeneTree" id="ENSGT00530000063540"/>
<dbReference type="Gene3D" id="3.60.10.10">
    <property type="entry name" value="Endonuclease/exonuclease/phosphatase"/>
    <property type="match status" value="1"/>
</dbReference>
<dbReference type="PROSITE" id="PS51999">
    <property type="entry name" value="ZF_GRF"/>
    <property type="match status" value="1"/>
</dbReference>
<keyword evidence="14 21" id="KW-0496">Mitochondrion</keyword>
<feature type="site" description="Transition state stabilizer" evidence="19">
    <location>
        <position position="185"/>
    </location>
</feature>
<accession>W5NB02</accession>
<feature type="site" description="Interaction with DNA substrate" evidence="19">
    <location>
        <position position="309"/>
    </location>
</feature>
<dbReference type="PANTHER" id="PTHR22748">
    <property type="entry name" value="AP ENDONUCLEASE"/>
    <property type="match status" value="1"/>
</dbReference>
<evidence type="ECO:0000256" key="17">
    <source>
        <dbReference type="PIRSR" id="PIRSR604808-1"/>
    </source>
</evidence>
<evidence type="ECO:0000313" key="24">
    <source>
        <dbReference type="Ensembl" id="ENSLOCP00000017811.1"/>
    </source>
</evidence>
<feature type="region of interest" description="Disordered" evidence="22">
    <location>
        <begin position="359"/>
        <end position="523"/>
    </location>
</feature>
<comment type="subcellular location">
    <subcellularLocation>
        <location evidence="21">Nucleus</location>
    </subcellularLocation>
    <subcellularLocation>
        <location evidence="21">Cytoplasm</location>
    </subcellularLocation>
    <subcellularLocation>
        <location evidence="21">Mitochondrion</location>
    </subcellularLocation>
</comment>
<keyword evidence="10 21" id="KW-0378">Hydrolase</keyword>
<keyword evidence="13 21" id="KW-0238">DNA-binding</keyword>
<dbReference type="EMBL" id="AHAT01006664">
    <property type="status" value="NOT_ANNOTATED_CDS"/>
    <property type="molecule type" value="Genomic_DNA"/>
</dbReference>
<dbReference type="InterPro" id="IPR020847">
    <property type="entry name" value="AP_endonuclease_F1_BS"/>
</dbReference>
<evidence type="ECO:0000256" key="19">
    <source>
        <dbReference type="PIRSR" id="PIRSR604808-3"/>
    </source>
</evidence>
<evidence type="ECO:0000256" key="8">
    <source>
        <dbReference type="ARBA" id="ARBA00022763"/>
    </source>
</evidence>
<dbReference type="NCBIfam" id="TIGR00633">
    <property type="entry name" value="xth"/>
    <property type="match status" value="1"/>
</dbReference>
<dbReference type="Proteomes" id="UP000018468">
    <property type="component" value="Linkage group LG1"/>
</dbReference>
<evidence type="ECO:0000256" key="10">
    <source>
        <dbReference type="ARBA" id="ARBA00022801"/>
    </source>
</evidence>
<comment type="function">
    <text evidence="21">Initiates repair of AP sites in DNA by catalyzing hydrolytic incision of the phosphodiester backbone immediately adjacent to the damage, generating a single-strand break with 5'-deoxyribose phosphate and 3'-hydroxyl ends.</text>
</comment>
<evidence type="ECO:0000256" key="11">
    <source>
        <dbReference type="ARBA" id="ARBA00022833"/>
    </source>
</evidence>
<protein>
    <recommendedName>
        <fullName evidence="21">DNA-(apurinic or apyrimidinic site) endonuclease</fullName>
        <ecNumber evidence="21">3.1.-.-</ecNumber>
    </recommendedName>
</protein>
<feature type="active site" evidence="17">
    <location>
        <position position="142"/>
    </location>
</feature>
<dbReference type="AlphaFoldDB" id="W5NB02"/>
<dbReference type="Bgee" id="ENSLOCG00000014467">
    <property type="expression patterns" value="Expressed in liver and 13 other cell types or tissues"/>
</dbReference>
<evidence type="ECO:0000313" key="25">
    <source>
        <dbReference type="Proteomes" id="UP000018468"/>
    </source>
</evidence>
<evidence type="ECO:0000256" key="6">
    <source>
        <dbReference type="ARBA" id="ARBA00022723"/>
    </source>
</evidence>
<dbReference type="InterPro" id="IPR010666">
    <property type="entry name" value="Znf_GRF"/>
</dbReference>
<keyword evidence="7 21" id="KW-0255">Endonuclease</keyword>
<evidence type="ECO:0000259" key="23">
    <source>
        <dbReference type="PROSITE" id="PS51999"/>
    </source>
</evidence>
<dbReference type="PROSITE" id="PS00726">
    <property type="entry name" value="AP_NUCLEASE_F1_1"/>
    <property type="match status" value="1"/>
</dbReference>
<feature type="binding site" evidence="18">
    <location>
        <position position="309"/>
    </location>
    <ligand>
        <name>Mg(2+)</name>
        <dbReference type="ChEBI" id="CHEBI:18420"/>
        <label>2</label>
    </ligand>
</feature>
<evidence type="ECO:0000256" key="4">
    <source>
        <dbReference type="ARBA" id="ARBA00022490"/>
    </source>
</evidence>
<keyword evidence="16 21" id="KW-0539">Nucleus</keyword>
<dbReference type="GO" id="GO:0008311">
    <property type="term" value="F:double-stranded DNA 3'-5' DNA exonuclease activity"/>
    <property type="evidence" value="ECO:0000318"/>
    <property type="project" value="GO_Central"/>
</dbReference>
<evidence type="ECO:0000256" key="9">
    <source>
        <dbReference type="ARBA" id="ARBA00022771"/>
    </source>
</evidence>
<dbReference type="InterPro" id="IPR036691">
    <property type="entry name" value="Endo/exonu/phosph_ase_sf"/>
</dbReference>
<keyword evidence="9 20" id="KW-0863">Zinc-finger</keyword>
<evidence type="ECO:0000256" key="15">
    <source>
        <dbReference type="ARBA" id="ARBA00023204"/>
    </source>
</evidence>
<dbReference type="GO" id="GO:0008270">
    <property type="term" value="F:zinc ion binding"/>
    <property type="evidence" value="ECO:0007669"/>
    <property type="project" value="UniProtKB-KW"/>
</dbReference>
<reference evidence="25" key="1">
    <citation type="submission" date="2011-12" db="EMBL/GenBank/DDBJ databases">
        <title>The Draft Genome of Lepisosteus oculatus.</title>
        <authorList>
            <consortium name="The Broad Institute Genome Assembly &amp; Analysis Group"/>
            <consortium name="Computational R&amp;D Group"/>
            <consortium name="and Sequencing Platform"/>
            <person name="Di Palma F."/>
            <person name="Alfoldi J."/>
            <person name="Johnson J."/>
            <person name="Berlin A."/>
            <person name="Gnerre S."/>
            <person name="Jaffe D."/>
            <person name="MacCallum I."/>
            <person name="Young S."/>
            <person name="Walker B.J."/>
            <person name="Lander E.S."/>
            <person name="Lindblad-Toh K."/>
        </authorList>
    </citation>
    <scope>NUCLEOTIDE SEQUENCE [LARGE SCALE GENOMIC DNA]</scope>
</reference>
<sequence length="569" mass="61966">MKIVSWNINGIRTFKAGIKKSLDALDADIICLQETKVTRELLDERTAIVEGYNSYFSFSKGRSGYSEGVATFCKDNATPFAAEEGLTGLLTNHSGAVGCYGDQAEFSDEELQTLDSEGRAIITQHRIVCGEREETLTVLNVYCPRADPEKPERRLFKLRFYQLLQIRAEAILGAGGHVIVLGDVNTSHRPIDHCDPDDVDDFDENPGRKWLDHFLAGRNPEEGKAGEEGEGAGTDSRDAAGGTRGGRFVDTFRHFHPARSHAFTCWSTVTGARRTNYGTRIDYILASRGLAEAEFLDSDILPEVEGSDHCPVRGLLRCALLASPRCPPLCTRHMPEFMGRQQKLSRFLVKVGQAAAATAADSQLPGSQESGEVRENLPPAAETGRGSGTKRRPLAEPSASRNKKARTATSGPRQQGNLLAFFRPRPTGAGRGATAAGDGDPLGGRQDSPARVGGTPEENELSLPGSAQPDGPVPEVEEEEEEEEEEGGRASQKPQHRDGEEPQRFWKSVLRGPPTPPSCKAHGEPCVLRTVKKPGPNLGRQFFVCNRPQGHASNPDARCNFFTWVAKGR</sequence>
<evidence type="ECO:0000256" key="2">
    <source>
        <dbReference type="ARBA" id="ARBA00001936"/>
    </source>
</evidence>
<evidence type="ECO:0000256" key="7">
    <source>
        <dbReference type="ARBA" id="ARBA00022759"/>
    </source>
</evidence>
<dbReference type="OMA" id="SFWICPR"/>
<dbReference type="InParanoid" id="W5NB02"/>
<dbReference type="PROSITE" id="PS00728">
    <property type="entry name" value="AP_NUCLEASE_F1_3"/>
    <property type="match status" value="1"/>
</dbReference>
<comment type="similarity">
    <text evidence="3 21">Belongs to the DNA repair enzymes AP/ExoA family.</text>
</comment>
<feature type="compositionally biased region" description="Basic and acidic residues" evidence="22">
    <location>
        <begin position="495"/>
        <end position="504"/>
    </location>
</feature>
<dbReference type="GO" id="GO:0006284">
    <property type="term" value="P:base-excision repair"/>
    <property type="evidence" value="ECO:0000318"/>
    <property type="project" value="GO_Central"/>
</dbReference>
<evidence type="ECO:0000256" key="1">
    <source>
        <dbReference type="ARBA" id="ARBA00000493"/>
    </source>
</evidence>
<dbReference type="EC" id="3.1.-.-" evidence="21"/>
<evidence type="ECO:0000256" key="12">
    <source>
        <dbReference type="ARBA" id="ARBA00022842"/>
    </source>
</evidence>
<feature type="region of interest" description="Disordered" evidence="22">
    <location>
        <begin position="215"/>
        <end position="243"/>
    </location>
</feature>
<dbReference type="InterPro" id="IPR004808">
    <property type="entry name" value="AP_endonuc_1"/>
</dbReference>
<organism evidence="24 25">
    <name type="scientific">Lepisosteus oculatus</name>
    <name type="common">Spotted gar</name>
    <dbReference type="NCBI Taxonomy" id="7918"/>
    <lineage>
        <taxon>Eukaryota</taxon>
        <taxon>Metazoa</taxon>
        <taxon>Chordata</taxon>
        <taxon>Craniata</taxon>
        <taxon>Vertebrata</taxon>
        <taxon>Euteleostomi</taxon>
        <taxon>Actinopterygii</taxon>
        <taxon>Neopterygii</taxon>
        <taxon>Holostei</taxon>
        <taxon>Semionotiformes</taxon>
        <taxon>Lepisosteidae</taxon>
        <taxon>Lepisosteus</taxon>
    </lineage>
</organism>
<feature type="binding site" evidence="18">
    <location>
        <position position="308"/>
    </location>
    <ligand>
        <name>Mg(2+)</name>
        <dbReference type="ChEBI" id="CHEBI:18420"/>
        <label>1</label>
    </ligand>
</feature>
<dbReference type="GO" id="GO:0003677">
    <property type="term" value="F:DNA binding"/>
    <property type="evidence" value="ECO:0007669"/>
    <property type="project" value="UniProtKB-KW"/>
</dbReference>
<keyword evidence="15 21" id="KW-0234">DNA repair</keyword>
<feature type="binding site" evidence="18">
    <location>
        <position position="185"/>
    </location>
    <ligand>
        <name>Mg(2+)</name>
        <dbReference type="ChEBI" id="CHEBI:18420"/>
        <label>1</label>
    </ligand>
</feature>
<dbReference type="Ensembl" id="ENSLOCT00000017843.1">
    <property type="protein sequence ID" value="ENSLOCP00000017811.1"/>
    <property type="gene ID" value="ENSLOCG00000014467.1"/>
</dbReference>
<feature type="binding site" evidence="18">
    <location>
        <position position="7"/>
    </location>
    <ligand>
        <name>Mg(2+)</name>
        <dbReference type="ChEBI" id="CHEBI:18420"/>
        <label>1</label>
    </ligand>
</feature>
<evidence type="ECO:0000256" key="16">
    <source>
        <dbReference type="ARBA" id="ARBA00023242"/>
    </source>
</evidence>
<reference evidence="24" key="2">
    <citation type="submission" date="2025-08" db="UniProtKB">
        <authorList>
            <consortium name="Ensembl"/>
        </authorList>
    </citation>
    <scope>IDENTIFICATION</scope>
</reference>